<dbReference type="EMBL" id="BGZK01001590">
    <property type="protein sequence ID" value="GBP82854.1"/>
    <property type="molecule type" value="Genomic_DNA"/>
</dbReference>
<dbReference type="AlphaFoldDB" id="A0A4C1Z6Z7"/>
<reference evidence="1 2" key="1">
    <citation type="journal article" date="2019" name="Commun. Biol.">
        <title>The bagworm genome reveals a unique fibroin gene that provides high tensile strength.</title>
        <authorList>
            <person name="Kono N."/>
            <person name="Nakamura H."/>
            <person name="Ohtoshi R."/>
            <person name="Tomita M."/>
            <person name="Numata K."/>
            <person name="Arakawa K."/>
        </authorList>
    </citation>
    <scope>NUCLEOTIDE SEQUENCE [LARGE SCALE GENOMIC DNA]</scope>
</reference>
<evidence type="ECO:0000313" key="2">
    <source>
        <dbReference type="Proteomes" id="UP000299102"/>
    </source>
</evidence>
<keyword evidence="2" id="KW-1185">Reference proteome</keyword>
<sequence length="69" mass="7944">MTPRRHFRARAPSTRRAFTQPGTLTDLCYPCRTVTRTLSIIRQDCRPPVTSSVKRDSNGMWRLLDGQIP</sequence>
<evidence type="ECO:0000313" key="1">
    <source>
        <dbReference type="EMBL" id="GBP82854.1"/>
    </source>
</evidence>
<dbReference type="Proteomes" id="UP000299102">
    <property type="component" value="Unassembled WGS sequence"/>
</dbReference>
<proteinExistence type="predicted"/>
<accession>A0A4C1Z6Z7</accession>
<protein>
    <submittedName>
        <fullName evidence="1">Uncharacterized protein</fullName>
    </submittedName>
</protein>
<organism evidence="1 2">
    <name type="scientific">Eumeta variegata</name>
    <name type="common">Bagworm moth</name>
    <name type="synonym">Eumeta japonica</name>
    <dbReference type="NCBI Taxonomy" id="151549"/>
    <lineage>
        <taxon>Eukaryota</taxon>
        <taxon>Metazoa</taxon>
        <taxon>Ecdysozoa</taxon>
        <taxon>Arthropoda</taxon>
        <taxon>Hexapoda</taxon>
        <taxon>Insecta</taxon>
        <taxon>Pterygota</taxon>
        <taxon>Neoptera</taxon>
        <taxon>Endopterygota</taxon>
        <taxon>Lepidoptera</taxon>
        <taxon>Glossata</taxon>
        <taxon>Ditrysia</taxon>
        <taxon>Tineoidea</taxon>
        <taxon>Psychidae</taxon>
        <taxon>Oiketicinae</taxon>
        <taxon>Eumeta</taxon>
    </lineage>
</organism>
<name>A0A4C1Z6Z7_EUMVA</name>
<gene>
    <name evidence="1" type="ORF">EVAR_34518_1</name>
</gene>
<comment type="caution">
    <text evidence="1">The sequence shown here is derived from an EMBL/GenBank/DDBJ whole genome shotgun (WGS) entry which is preliminary data.</text>
</comment>